<reference evidence="1" key="2">
    <citation type="journal article" date="2015" name="Data Brief">
        <title>Shoot transcriptome of the giant reed, Arundo donax.</title>
        <authorList>
            <person name="Barrero R.A."/>
            <person name="Guerrero F.D."/>
            <person name="Moolhuijzen P."/>
            <person name="Goolsby J.A."/>
            <person name="Tidwell J."/>
            <person name="Bellgard S.E."/>
            <person name="Bellgard M.I."/>
        </authorList>
    </citation>
    <scope>NUCLEOTIDE SEQUENCE</scope>
    <source>
        <tissue evidence="1">Shoot tissue taken approximately 20 cm above the soil surface</tissue>
    </source>
</reference>
<dbReference type="AlphaFoldDB" id="A0A0A9FWK8"/>
<accession>A0A0A9FWK8</accession>
<organism evidence="1">
    <name type="scientific">Arundo donax</name>
    <name type="common">Giant reed</name>
    <name type="synonym">Donax arundinaceus</name>
    <dbReference type="NCBI Taxonomy" id="35708"/>
    <lineage>
        <taxon>Eukaryota</taxon>
        <taxon>Viridiplantae</taxon>
        <taxon>Streptophyta</taxon>
        <taxon>Embryophyta</taxon>
        <taxon>Tracheophyta</taxon>
        <taxon>Spermatophyta</taxon>
        <taxon>Magnoliopsida</taxon>
        <taxon>Liliopsida</taxon>
        <taxon>Poales</taxon>
        <taxon>Poaceae</taxon>
        <taxon>PACMAD clade</taxon>
        <taxon>Arundinoideae</taxon>
        <taxon>Arundineae</taxon>
        <taxon>Arundo</taxon>
    </lineage>
</organism>
<reference evidence="1" key="1">
    <citation type="submission" date="2014-09" db="EMBL/GenBank/DDBJ databases">
        <authorList>
            <person name="Magalhaes I.L.F."/>
            <person name="Oliveira U."/>
            <person name="Santos F.R."/>
            <person name="Vidigal T.H.D.A."/>
            <person name="Brescovit A.D."/>
            <person name="Santos A.J."/>
        </authorList>
    </citation>
    <scope>NUCLEOTIDE SEQUENCE</scope>
    <source>
        <tissue evidence="1">Shoot tissue taken approximately 20 cm above the soil surface</tissue>
    </source>
</reference>
<sequence length="46" mass="5367">MHGIWLHQIMLQLHSLTTTKRSERYAGFSRPGSCFSEHAMKGRYIC</sequence>
<proteinExistence type="predicted"/>
<name>A0A0A9FWK8_ARUDO</name>
<dbReference type="EMBL" id="GBRH01183210">
    <property type="protein sequence ID" value="JAE14686.1"/>
    <property type="molecule type" value="Transcribed_RNA"/>
</dbReference>
<evidence type="ECO:0000313" key="1">
    <source>
        <dbReference type="EMBL" id="JAE14686.1"/>
    </source>
</evidence>
<protein>
    <submittedName>
        <fullName evidence="1">Uncharacterized protein</fullName>
    </submittedName>
</protein>